<sequence>MFAGEDAENEAGLSEYELERIARIRRNREIMKQLGLADHDIVSAARQRCGHDVDGGGDAKRASTTGRPKKKRVAAGENGVVEGARRSKRIACEAASHPEGVDGDDADERARGRRAAHDAYALDGDHEAEEEAFRLRWAGRQARVSIVGTASYQHTLMRVRTMDEGGLRRRVKAIERAKGKHAVVKMRLFARVLFLEGHDALSEDAAASLSRLIAELGDPEAEAEEEEEDGGGEGKENAPAAEKAAAAVEA</sequence>
<reference evidence="2 3" key="1">
    <citation type="journal article" date="2009" name="Science">
        <title>Green evolution and dynamic adaptations revealed by genomes of the marine picoeukaryotes Micromonas.</title>
        <authorList>
            <person name="Worden A.Z."/>
            <person name="Lee J.H."/>
            <person name="Mock T."/>
            <person name="Rouze P."/>
            <person name="Simmons M.P."/>
            <person name="Aerts A.L."/>
            <person name="Allen A.E."/>
            <person name="Cuvelier M.L."/>
            <person name="Derelle E."/>
            <person name="Everett M.V."/>
            <person name="Foulon E."/>
            <person name="Grimwood J."/>
            <person name="Gundlach H."/>
            <person name="Henrissat B."/>
            <person name="Napoli C."/>
            <person name="McDonald S.M."/>
            <person name="Parker M.S."/>
            <person name="Rombauts S."/>
            <person name="Salamov A."/>
            <person name="Von Dassow P."/>
            <person name="Badger J.H."/>
            <person name="Coutinho P.M."/>
            <person name="Demir E."/>
            <person name="Dubchak I."/>
            <person name="Gentemann C."/>
            <person name="Eikrem W."/>
            <person name="Gready J.E."/>
            <person name="John U."/>
            <person name="Lanier W."/>
            <person name="Lindquist E.A."/>
            <person name="Lucas S."/>
            <person name="Mayer K.F."/>
            <person name="Moreau H."/>
            <person name="Not F."/>
            <person name="Otillar R."/>
            <person name="Panaud O."/>
            <person name="Pangilinan J."/>
            <person name="Paulsen I."/>
            <person name="Piegu B."/>
            <person name="Poliakov A."/>
            <person name="Robbens S."/>
            <person name="Schmutz J."/>
            <person name="Toulza E."/>
            <person name="Wyss T."/>
            <person name="Zelensky A."/>
            <person name="Zhou K."/>
            <person name="Armbrust E.V."/>
            <person name="Bhattacharya D."/>
            <person name="Goodenough U.W."/>
            <person name="Van de Peer Y."/>
            <person name="Grigoriev I.V."/>
        </authorList>
    </citation>
    <scope>NUCLEOTIDE SEQUENCE [LARGE SCALE GENOMIC DNA]</scope>
    <source>
        <strain evidence="2 3">CCMP1545</strain>
    </source>
</reference>
<proteinExistence type="predicted"/>
<dbReference type="Proteomes" id="UP000001876">
    <property type="component" value="Unassembled WGS sequence"/>
</dbReference>
<evidence type="ECO:0000256" key="1">
    <source>
        <dbReference type="SAM" id="MobiDB-lite"/>
    </source>
</evidence>
<dbReference type="EMBL" id="GG663745">
    <property type="protein sequence ID" value="EEH53877.1"/>
    <property type="molecule type" value="Genomic_DNA"/>
</dbReference>
<dbReference type="RefSeq" id="XP_003062165.1">
    <property type="nucleotide sequence ID" value="XM_003062119.1"/>
</dbReference>
<dbReference type="OMA" id="KMRLFAR"/>
<gene>
    <name evidence="2" type="ORF">MICPUCDRAFT_69985</name>
</gene>
<evidence type="ECO:0000313" key="2">
    <source>
        <dbReference type="EMBL" id="EEH53877.1"/>
    </source>
</evidence>
<feature type="region of interest" description="Disordered" evidence="1">
    <location>
        <begin position="216"/>
        <end position="250"/>
    </location>
</feature>
<dbReference type="GeneID" id="9687401"/>
<protein>
    <submittedName>
        <fullName evidence="2">Predicted protein</fullName>
    </submittedName>
</protein>
<feature type="compositionally biased region" description="Low complexity" evidence="1">
    <location>
        <begin position="237"/>
        <end position="250"/>
    </location>
</feature>
<dbReference type="KEGG" id="mpp:MICPUCDRAFT_69985"/>
<name>C1N1R7_MICPC</name>
<dbReference type="eggNOG" id="ENOG502SBBW">
    <property type="taxonomic scope" value="Eukaryota"/>
</dbReference>
<feature type="compositionally biased region" description="Basic and acidic residues" evidence="1">
    <location>
        <begin position="49"/>
        <end position="61"/>
    </location>
</feature>
<evidence type="ECO:0000313" key="3">
    <source>
        <dbReference type="Proteomes" id="UP000001876"/>
    </source>
</evidence>
<feature type="region of interest" description="Disordered" evidence="1">
    <location>
        <begin position="49"/>
        <end position="112"/>
    </location>
</feature>
<feature type="compositionally biased region" description="Acidic residues" evidence="1">
    <location>
        <begin position="217"/>
        <end position="231"/>
    </location>
</feature>
<dbReference type="OrthoDB" id="568147at2759"/>
<dbReference type="AlphaFoldDB" id="C1N1R7"/>
<keyword evidence="3" id="KW-1185">Reference proteome</keyword>
<accession>C1N1R7</accession>
<organism evidence="3">
    <name type="scientific">Micromonas pusilla (strain CCMP1545)</name>
    <name type="common">Picoplanktonic green alga</name>
    <dbReference type="NCBI Taxonomy" id="564608"/>
    <lineage>
        <taxon>Eukaryota</taxon>
        <taxon>Viridiplantae</taxon>
        <taxon>Chlorophyta</taxon>
        <taxon>Mamiellophyceae</taxon>
        <taxon>Mamiellales</taxon>
        <taxon>Mamiellaceae</taxon>
        <taxon>Micromonas</taxon>
    </lineage>
</organism>